<name>A0A0V0YB68_TRIPS</name>
<proteinExistence type="predicted"/>
<sequence length="110" mass="12926">MHERSTNILFTSSNLLYSMIFARRCFLKEIMFQNITSSSNYSFFRQPVTNETNFNKLFILMSTSNSKQVKILSILESFNLAQTCCSDDQRLMDRWKHSLLTPIQRNVILS</sequence>
<dbReference type="Proteomes" id="UP000054815">
    <property type="component" value="Unassembled WGS sequence"/>
</dbReference>
<evidence type="ECO:0000313" key="2">
    <source>
        <dbReference type="Proteomes" id="UP000054815"/>
    </source>
</evidence>
<organism evidence="1 2">
    <name type="scientific">Trichinella pseudospiralis</name>
    <name type="common">Parasitic roundworm</name>
    <dbReference type="NCBI Taxonomy" id="6337"/>
    <lineage>
        <taxon>Eukaryota</taxon>
        <taxon>Metazoa</taxon>
        <taxon>Ecdysozoa</taxon>
        <taxon>Nematoda</taxon>
        <taxon>Enoplea</taxon>
        <taxon>Dorylaimia</taxon>
        <taxon>Trichinellida</taxon>
        <taxon>Trichinellidae</taxon>
        <taxon>Trichinella</taxon>
    </lineage>
</organism>
<dbReference type="AlphaFoldDB" id="A0A0V0YB68"/>
<comment type="caution">
    <text evidence="1">The sequence shown here is derived from an EMBL/GenBank/DDBJ whole genome shotgun (WGS) entry which is preliminary data.</text>
</comment>
<gene>
    <name evidence="1" type="ORF">T4E_3799</name>
</gene>
<reference evidence="1 2" key="1">
    <citation type="submission" date="2015-01" db="EMBL/GenBank/DDBJ databases">
        <title>Evolution of Trichinella species and genotypes.</title>
        <authorList>
            <person name="Korhonen P.K."/>
            <person name="Edoardo P."/>
            <person name="Giuseppe L.R."/>
            <person name="Gasser R.B."/>
        </authorList>
    </citation>
    <scope>NUCLEOTIDE SEQUENCE [LARGE SCALE GENOMIC DNA]</scope>
    <source>
        <strain evidence="1">ISS141</strain>
    </source>
</reference>
<evidence type="ECO:0000313" key="1">
    <source>
        <dbReference type="EMBL" id="KRX97654.1"/>
    </source>
</evidence>
<dbReference type="EMBL" id="JYDU01000029">
    <property type="protein sequence ID" value="KRX97654.1"/>
    <property type="molecule type" value="Genomic_DNA"/>
</dbReference>
<protein>
    <submittedName>
        <fullName evidence="1">Uncharacterized protein</fullName>
    </submittedName>
</protein>
<accession>A0A0V0YB68</accession>